<feature type="binding site" evidence="11">
    <location>
        <position position="216"/>
    </location>
    <ligand>
        <name>FMN</name>
        <dbReference type="ChEBI" id="CHEBI:58210"/>
    </ligand>
</feature>
<feature type="binding site" evidence="11">
    <location>
        <position position="152"/>
    </location>
    <ligand>
        <name>FMN</name>
        <dbReference type="ChEBI" id="CHEBI:58210"/>
    </ligand>
</feature>
<comment type="similarity">
    <text evidence="3 11">Belongs to the dihydroorotate dehydrogenase family. Type 1 subfamily.</text>
</comment>
<dbReference type="SUPFAM" id="SSF51395">
    <property type="entry name" value="FMN-linked oxidoreductases"/>
    <property type="match status" value="1"/>
</dbReference>
<dbReference type="AlphaFoldDB" id="A0A484HLI5"/>
<dbReference type="InterPro" id="IPR024920">
    <property type="entry name" value="Dihydroorotate_DH_1"/>
</dbReference>
<dbReference type="CDD" id="cd04740">
    <property type="entry name" value="DHOD_1B_like"/>
    <property type="match status" value="1"/>
</dbReference>
<keyword evidence="10" id="KW-0520">NAD</keyword>
<dbReference type="PANTHER" id="PTHR48109:SF1">
    <property type="entry name" value="DIHYDROOROTATE DEHYDROGENASE (FUMARATE)"/>
    <property type="match status" value="1"/>
</dbReference>
<feature type="binding site" evidence="11">
    <location>
        <position position="152"/>
    </location>
    <ligand>
        <name>substrate</name>
    </ligand>
</feature>
<evidence type="ECO:0000313" key="13">
    <source>
        <dbReference type="EMBL" id="VEN75276.1"/>
    </source>
</evidence>
<feature type="domain" description="Dihydroorotate dehydrogenase catalytic" evidence="12">
    <location>
        <begin position="29"/>
        <end position="311"/>
    </location>
</feature>
<dbReference type="Gene3D" id="3.20.20.70">
    <property type="entry name" value="Aldolase class I"/>
    <property type="match status" value="1"/>
</dbReference>
<dbReference type="UniPathway" id="UPA00070"/>
<comment type="cofactor">
    <cofactor evidence="11">
        <name>FMN</name>
        <dbReference type="ChEBI" id="CHEBI:58210"/>
    </cofactor>
    <text evidence="11">Binds 1 FMN per subunit.</text>
</comment>
<dbReference type="PANTHER" id="PTHR48109">
    <property type="entry name" value="DIHYDROOROTATE DEHYDROGENASE (QUINONE), MITOCHONDRIAL-RELATED"/>
    <property type="match status" value="1"/>
</dbReference>
<dbReference type="EC" id="1.3.-.-" evidence="11"/>
<feature type="binding site" evidence="11">
    <location>
        <position position="242"/>
    </location>
    <ligand>
        <name>FMN</name>
        <dbReference type="ChEBI" id="CHEBI:58210"/>
    </ligand>
</feature>
<comment type="subcellular location">
    <subcellularLocation>
        <location evidence="1 11">Cytoplasm</location>
    </subcellularLocation>
</comment>
<dbReference type="FunFam" id="3.20.20.70:FF:000027">
    <property type="entry name" value="Dihydropyrimidine dehydrogenase [NADP(+)]"/>
    <property type="match status" value="1"/>
</dbReference>
<feature type="active site" description="Nucleophile" evidence="11">
    <location>
        <position position="155"/>
    </location>
</feature>
<dbReference type="NCBIfam" id="TIGR01037">
    <property type="entry name" value="pyrD_sub1_fam"/>
    <property type="match status" value="1"/>
</dbReference>
<dbReference type="InterPro" id="IPR049622">
    <property type="entry name" value="Dihydroorotate_DH_I"/>
</dbReference>
<comment type="pathway">
    <text evidence="2 11">Pyrimidine metabolism; UMP biosynthesis via de novo pathway.</text>
</comment>
<reference evidence="13" key="1">
    <citation type="submission" date="2019-01" db="EMBL/GenBank/DDBJ databases">
        <authorList>
            <consortium name="Genoscope - CEA"/>
            <person name="William W."/>
        </authorList>
    </citation>
    <scope>NUCLEOTIDE SEQUENCE</scope>
    <source>
        <strain evidence="13">CR-1</strain>
    </source>
</reference>
<comment type="subunit">
    <text evidence="4">Heterotetramer of 2 PyrK and 2 PyrD type B subunits.</text>
</comment>
<dbReference type="InterPro" id="IPR012135">
    <property type="entry name" value="Dihydroorotate_DH_1_2"/>
</dbReference>
<evidence type="ECO:0000256" key="11">
    <source>
        <dbReference type="HAMAP-Rule" id="MF_00224"/>
    </source>
</evidence>
<dbReference type="Pfam" id="PF01180">
    <property type="entry name" value="DHO_dh"/>
    <property type="match status" value="1"/>
</dbReference>
<evidence type="ECO:0000256" key="9">
    <source>
        <dbReference type="ARBA" id="ARBA00023002"/>
    </source>
</evidence>
<accession>A0A484HLI5</accession>
<sequence length="342" mass="35532">MGHGNSELFKNHSPILENADAMKQKKPGLRVHIAGVGLANPVMTASGTFGYGEEFKDLMDLGRLGAIVVKGLSLKPEKGNPPPRIVETAGGMLNSIGLENVGVEAFIEKKMPFLRTVPSPVVVNIYGKTFEEYALLAEILDKVEGISFLEVNISCPNVKAGGMAFGTDPESAGRVVASVRKRTSLPVIVKLSPNVSRITPIAKRAEAEGADALCLINTLSGMAIDIRTRSPRLGAVTGGLSGPAIKPVALKMVWEASGAVDIPVIGSGGVMTAEDAIEFLMAGASAVQVGSAHFINPRAAADIIDGIEKFLAEEGIGDVGALIGALEIPGTGPRPRTAQAPV</sequence>
<name>A0A484HLI5_9BACT</name>
<feature type="binding site" evidence="11">
    <location>
        <begin position="70"/>
        <end position="71"/>
    </location>
    <ligand>
        <name>FMN</name>
        <dbReference type="ChEBI" id="CHEBI:58210"/>
    </ligand>
</feature>
<dbReference type="NCBIfam" id="NF005574">
    <property type="entry name" value="PRK07259.1"/>
    <property type="match status" value="1"/>
</dbReference>
<feature type="binding site" evidence="11">
    <location>
        <begin position="290"/>
        <end position="291"/>
    </location>
    <ligand>
        <name>FMN</name>
        <dbReference type="ChEBI" id="CHEBI:58210"/>
    </ligand>
</feature>
<feature type="binding site" evidence="11">
    <location>
        <begin position="94"/>
        <end position="98"/>
    </location>
    <ligand>
        <name>substrate</name>
    </ligand>
</feature>
<feature type="binding site" evidence="11">
    <location>
        <position position="190"/>
    </location>
    <ligand>
        <name>FMN</name>
        <dbReference type="ChEBI" id="CHEBI:58210"/>
    </ligand>
</feature>
<keyword evidence="6 11" id="KW-0285">Flavoprotein</keyword>
<gene>
    <name evidence="11 13" type="primary">pyrD</name>
    <name evidence="13" type="ORF">EPICR_70118</name>
</gene>
<dbReference type="InterPro" id="IPR005720">
    <property type="entry name" value="Dihydroorotate_DH_cat"/>
</dbReference>
<keyword evidence="5 11" id="KW-0963">Cytoplasm</keyword>
<comment type="catalytic activity">
    <reaction evidence="11">
        <text>(S)-dihydroorotate + A = orotate + AH2</text>
        <dbReference type="Rhea" id="RHEA:18073"/>
        <dbReference type="ChEBI" id="CHEBI:13193"/>
        <dbReference type="ChEBI" id="CHEBI:17499"/>
        <dbReference type="ChEBI" id="CHEBI:30839"/>
        <dbReference type="ChEBI" id="CHEBI:30864"/>
    </reaction>
</comment>
<dbReference type="GO" id="GO:0006207">
    <property type="term" value="P:'de novo' pyrimidine nucleobase biosynthetic process"/>
    <property type="evidence" value="ECO:0007669"/>
    <property type="project" value="InterPro"/>
</dbReference>
<proteinExistence type="inferred from homology"/>
<evidence type="ECO:0000256" key="4">
    <source>
        <dbReference type="ARBA" id="ARBA00011669"/>
    </source>
</evidence>
<protein>
    <recommendedName>
        <fullName evidence="11">Dihydroorotate dehydrogenase</fullName>
        <shortName evidence="11">DHOD</shortName>
        <shortName evidence="11">DHODase</shortName>
        <shortName evidence="11">DHOdehase</shortName>
        <ecNumber evidence="11">1.3.-.-</ecNumber>
    </recommendedName>
</protein>
<dbReference type="InterPro" id="IPR001295">
    <property type="entry name" value="Dihydroorotate_DH_CS"/>
</dbReference>
<comment type="function">
    <text evidence="11">Catalyzes the conversion of dihydroorotate to orotate.</text>
</comment>
<feature type="binding site" evidence="11">
    <location>
        <begin position="268"/>
        <end position="269"/>
    </location>
    <ligand>
        <name>FMN</name>
        <dbReference type="ChEBI" id="CHEBI:58210"/>
    </ligand>
</feature>
<evidence type="ECO:0000256" key="8">
    <source>
        <dbReference type="ARBA" id="ARBA00022975"/>
    </source>
</evidence>
<evidence type="ECO:0000256" key="1">
    <source>
        <dbReference type="ARBA" id="ARBA00004496"/>
    </source>
</evidence>
<feature type="binding site" evidence="11">
    <location>
        <position position="46"/>
    </location>
    <ligand>
        <name>FMN</name>
        <dbReference type="ChEBI" id="CHEBI:58210"/>
    </ligand>
</feature>
<evidence type="ECO:0000256" key="5">
    <source>
        <dbReference type="ARBA" id="ARBA00022490"/>
    </source>
</evidence>
<dbReference type="GO" id="GO:0005737">
    <property type="term" value="C:cytoplasm"/>
    <property type="evidence" value="ECO:0007669"/>
    <property type="project" value="UniProtKB-SubCell"/>
</dbReference>
<evidence type="ECO:0000256" key="3">
    <source>
        <dbReference type="ARBA" id="ARBA00008008"/>
    </source>
</evidence>
<evidence type="ECO:0000256" key="10">
    <source>
        <dbReference type="ARBA" id="ARBA00023027"/>
    </source>
</evidence>
<feature type="binding site" evidence="11">
    <location>
        <begin position="217"/>
        <end position="218"/>
    </location>
    <ligand>
        <name>substrate</name>
    </ligand>
</feature>
<feature type="binding site" evidence="11">
    <location>
        <position position="70"/>
    </location>
    <ligand>
        <name>substrate</name>
    </ligand>
</feature>
<dbReference type="EMBL" id="CAACVI010000050">
    <property type="protein sequence ID" value="VEN75276.1"/>
    <property type="molecule type" value="Genomic_DNA"/>
</dbReference>
<evidence type="ECO:0000259" key="12">
    <source>
        <dbReference type="Pfam" id="PF01180"/>
    </source>
</evidence>
<dbReference type="PROSITE" id="PS00912">
    <property type="entry name" value="DHODEHASE_2"/>
    <property type="match status" value="1"/>
</dbReference>
<dbReference type="InterPro" id="IPR033888">
    <property type="entry name" value="DHOD_1B"/>
</dbReference>
<keyword evidence="8 11" id="KW-0665">Pyrimidine biosynthesis</keyword>
<dbReference type="PIRSF" id="PIRSF000164">
    <property type="entry name" value="DHO_oxidase"/>
    <property type="match status" value="1"/>
</dbReference>
<dbReference type="GO" id="GO:0004152">
    <property type="term" value="F:dihydroorotate dehydrogenase activity"/>
    <property type="evidence" value="ECO:0007669"/>
    <property type="project" value="UniProtKB-UniRule"/>
</dbReference>
<dbReference type="HAMAP" id="MF_00224">
    <property type="entry name" value="DHO_dh_type1"/>
    <property type="match status" value="1"/>
</dbReference>
<keyword evidence="7 11" id="KW-0288">FMN</keyword>
<evidence type="ECO:0000256" key="6">
    <source>
        <dbReference type="ARBA" id="ARBA00022630"/>
    </source>
</evidence>
<evidence type="ECO:0000256" key="7">
    <source>
        <dbReference type="ARBA" id="ARBA00022643"/>
    </source>
</evidence>
<evidence type="ECO:0000256" key="2">
    <source>
        <dbReference type="ARBA" id="ARBA00004725"/>
    </source>
</evidence>
<keyword evidence="9 11" id="KW-0560">Oxidoreductase</keyword>
<organism evidence="13">
    <name type="scientific">uncultured Desulfobacteraceae bacterium</name>
    <dbReference type="NCBI Taxonomy" id="218296"/>
    <lineage>
        <taxon>Bacteria</taxon>
        <taxon>Pseudomonadati</taxon>
        <taxon>Thermodesulfobacteriota</taxon>
        <taxon>Desulfobacteria</taxon>
        <taxon>Desulfobacterales</taxon>
        <taxon>Desulfobacteraceae</taxon>
        <taxon>environmental samples</taxon>
    </lineage>
</organism>
<dbReference type="GO" id="GO:0044205">
    <property type="term" value="P:'de novo' UMP biosynthetic process"/>
    <property type="evidence" value="ECO:0007669"/>
    <property type="project" value="UniProtKB-UniRule"/>
</dbReference>
<dbReference type="InterPro" id="IPR013785">
    <property type="entry name" value="Aldolase_TIM"/>
</dbReference>
<feature type="binding site" evidence="11">
    <location>
        <position position="124"/>
    </location>
    <ligand>
        <name>FMN</name>
        <dbReference type="ChEBI" id="CHEBI:58210"/>
    </ligand>
</feature>
<dbReference type="InterPro" id="IPR050074">
    <property type="entry name" value="DHO_dehydrogenase"/>
</dbReference>